<keyword evidence="2" id="KW-1185">Reference proteome</keyword>
<reference evidence="1 2" key="1">
    <citation type="submission" date="2019-06" db="EMBL/GenBank/DDBJ databases">
        <title>Whole genome shotgun sequence of Zoogloea ramigera NBRC 15342.</title>
        <authorList>
            <person name="Hosoyama A."/>
            <person name="Uohara A."/>
            <person name="Ohji S."/>
            <person name="Ichikawa N."/>
        </authorList>
    </citation>
    <scope>NUCLEOTIDE SEQUENCE [LARGE SCALE GENOMIC DNA]</scope>
    <source>
        <strain evidence="1 2">NBRC 15342</strain>
    </source>
</reference>
<evidence type="ECO:0000313" key="1">
    <source>
        <dbReference type="EMBL" id="GEC97704.1"/>
    </source>
</evidence>
<dbReference type="Proteomes" id="UP000318422">
    <property type="component" value="Unassembled WGS sequence"/>
</dbReference>
<protein>
    <submittedName>
        <fullName evidence="1">Uncharacterized protein</fullName>
    </submittedName>
</protein>
<evidence type="ECO:0000313" key="2">
    <source>
        <dbReference type="Proteomes" id="UP000318422"/>
    </source>
</evidence>
<dbReference type="EMBL" id="BJNV01000114">
    <property type="protein sequence ID" value="GEC97704.1"/>
    <property type="molecule type" value="Genomic_DNA"/>
</dbReference>
<sequence length="325" mass="36253">MQRLPEPRSWRANTNAEHAEMRVRWLREQLIAADTAIAAQQRIIAADGPAEIYLLSIESLRSSQRKLEHELAELMSARETEFVDFALQGRKYDGHRASAKALAVVLEGMQKLYERVGQAMGTPYPTLVIPQAIKLQCQLEVAGFFPSSFGIRFAAQTRTDLTGSSLPETSLAATFDLFNTDNPVEQAARLGQRVMVQYRHVVNTLIKAEATPKATWHTPDGQERSWIADETALITLANRLANIKESPVRQVQATGVLTGASLRRRKFEFFGDEGAITGKAPDELAAKVTQCFGKPCTITYTETRYIDETTDQEKRSRTLIDVTPT</sequence>
<accession>A0A4Y4D1U3</accession>
<proteinExistence type="predicted"/>
<comment type="caution">
    <text evidence="1">The sequence shown here is derived from an EMBL/GenBank/DDBJ whole genome shotgun (WGS) entry which is preliminary data.</text>
</comment>
<name>A0A4Y4D1U3_ZOORA</name>
<gene>
    <name evidence="1" type="ORF">ZRA01_37770</name>
</gene>
<dbReference type="AlphaFoldDB" id="A0A4Y4D1U3"/>
<organism evidence="1 2">
    <name type="scientific">Zoogloea ramigera</name>
    <dbReference type="NCBI Taxonomy" id="350"/>
    <lineage>
        <taxon>Bacteria</taxon>
        <taxon>Pseudomonadati</taxon>
        <taxon>Pseudomonadota</taxon>
        <taxon>Betaproteobacteria</taxon>
        <taxon>Rhodocyclales</taxon>
        <taxon>Zoogloeaceae</taxon>
        <taxon>Zoogloea</taxon>
    </lineage>
</organism>